<dbReference type="GO" id="GO:0106073">
    <property type="term" value="F:dolichyl pyrophosphate Glc2Man9GlcNAc2 alpha-1,2-glucosyltransferase activity"/>
    <property type="evidence" value="ECO:0007669"/>
    <property type="project" value="UniProtKB-UniRule"/>
</dbReference>
<keyword evidence="7 15" id="KW-0808">Transferase</keyword>
<feature type="transmembrane region" description="Helical" evidence="14">
    <location>
        <begin position="376"/>
        <end position="396"/>
    </location>
</feature>
<evidence type="ECO:0000256" key="13">
    <source>
        <dbReference type="ARBA" id="ARBA00048064"/>
    </source>
</evidence>
<dbReference type="GO" id="GO:0006488">
    <property type="term" value="P:dolichol-linked oligosaccharide biosynthetic process"/>
    <property type="evidence" value="ECO:0007669"/>
    <property type="project" value="UniProtKB-UniRule"/>
</dbReference>
<evidence type="ECO:0000313" key="15">
    <source>
        <dbReference type="EMBL" id="KIY65907.1"/>
    </source>
</evidence>
<keyword evidence="10 14" id="KW-1133">Transmembrane helix</keyword>
<feature type="transmembrane region" description="Helical" evidence="14">
    <location>
        <begin position="154"/>
        <end position="180"/>
    </location>
</feature>
<protein>
    <recommendedName>
        <fullName evidence="5 14">Dol-P-Glc:Glc(2)Man(9)GlcNAc(2)-PP-Dol alpha-1,2-glucosyltransferase</fullName>
        <ecNumber evidence="4 14">2.4.1.256</ecNumber>
    </recommendedName>
</protein>
<evidence type="ECO:0000256" key="9">
    <source>
        <dbReference type="ARBA" id="ARBA00022824"/>
    </source>
</evidence>
<comment type="subcellular location">
    <subcellularLocation>
        <location evidence="1">Endoplasmic reticulum membrane</location>
        <topology evidence="1">Multi-pass membrane protein</topology>
    </subcellularLocation>
</comment>
<comment type="similarity">
    <text evidence="3 14">Belongs to the ALG10 glucosyltransferase family.</text>
</comment>
<feature type="transmembrane region" description="Helical" evidence="14">
    <location>
        <begin position="306"/>
        <end position="325"/>
    </location>
</feature>
<evidence type="ECO:0000256" key="7">
    <source>
        <dbReference type="ARBA" id="ARBA00022679"/>
    </source>
</evidence>
<gene>
    <name evidence="15" type="ORF">CYLTODRAFT_423936</name>
</gene>
<evidence type="ECO:0000256" key="10">
    <source>
        <dbReference type="ARBA" id="ARBA00022989"/>
    </source>
</evidence>
<evidence type="ECO:0000256" key="12">
    <source>
        <dbReference type="ARBA" id="ARBA00044727"/>
    </source>
</evidence>
<evidence type="ECO:0000256" key="6">
    <source>
        <dbReference type="ARBA" id="ARBA00022676"/>
    </source>
</evidence>
<dbReference type="GO" id="GO:0005789">
    <property type="term" value="C:endoplasmic reticulum membrane"/>
    <property type="evidence" value="ECO:0007669"/>
    <property type="project" value="UniProtKB-SubCell"/>
</dbReference>
<evidence type="ECO:0000256" key="11">
    <source>
        <dbReference type="ARBA" id="ARBA00023136"/>
    </source>
</evidence>
<dbReference type="EC" id="2.4.1.256" evidence="4 14"/>
<keyword evidence="16" id="KW-1185">Reference proteome</keyword>
<feature type="transmembrane region" description="Helical" evidence="14">
    <location>
        <begin position="266"/>
        <end position="285"/>
    </location>
</feature>
<comment type="pathway">
    <text evidence="2">Protein modification; protein glycosylation.</text>
</comment>
<feature type="transmembrane region" description="Helical" evidence="14">
    <location>
        <begin position="345"/>
        <end position="369"/>
    </location>
</feature>
<organism evidence="15 16">
    <name type="scientific">Cylindrobasidium torrendii FP15055 ss-10</name>
    <dbReference type="NCBI Taxonomy" id="1314674"/>
    <lineage>
        <taxon>Eukaryota</taxon>
        <taxon>Fungi</taxon>
        <taxon>Dikarya</taxon>
        <taxon>Basidiomycota</taxon>
        <taxon>Agaricomycotina</taxon>
        <taxon>Agaricomycetes</taxon>
        <taxon>Agaricomycetidae</taxon>
        <taxon>Agaricales</taxon>
        <taxon>Marasmiineae</taxon>
        <taxon>Physalacriaceae</taxon>
        <taxon>Cylindrobasidium</taxon>
    </lineage>
</organism>
<dbReference type="PANTHER" id="PTHR12989">
    <property type="entry name" value="ALPHA-1,2-GLUCOSYLTRANSFERASE ALG10"/>
    <property type="match status" value="1"/>
</dbReference>
<sequence length="452" mass="51509">MSLPYLLYCLSTIFVLKNVNEIVPEPYMDEPFHVPQAQAYCRGEFDVWDPKITTPPGLYIMSLALKYAFVLKCNISMLRMTVAVTLLGLPLVLTRLLCFHQRIRARNSFFSPSTEGVVLASFPIAWFFGFLYYTEVPSLLLVILTFVAATNDHHWLASILGLLSCTFRQNNIIWALYAFAASMLMEWRFKRPADGAKLYDPMALEATLGDIFRIVKSAPSVLMDLVKSFVPYTLLIGAFAAFIAWNGGIVLGDKSNHVPVLHVPQMYYFIGFATAFGWPALISGNTSIVTLARDVCGRMAGSMKRACITLVISVAMAFTIWKFTIHHPFVLSDNRHYVFYVWRRIFMLHPIVPYMLIPAYIACAWAWFLRVGHDQTLLQTALLPCFTLLALLPTPLLEPRYFLIPYIFLRAQLVDLRWWGLLLEAAWYTLINAGTMGVFLYLPREGVGRFMW</sequence>
<keyword evidence="9" id="KW-0256">Endoplasmic reticulum</keyword>
<evidence type="ECO:0000256" key="3">
    <source>
        <dbReference type="ARBA" id="ARBA00010600"/>
    </source>
</evidence>
<dbReference type="PANTHER" id="PTHR12989:SF10">
    <property type="entry name" value="DOL-P-GLC:GLC(2)MAN(9)GLCNAC(2)-PP-DOL ALPHA-1,2-GLUCOSYLTRANSFERASE-RELATED"/>
    <property type="match status" value="1"/>
</dbReference>
<evidence type="ECO:0000256" key="1">
    <source>
        <dbReference type="ARBA" id="ARBA00004477"/>
    </source>
</evidence>
<evidence type="ECO:0000256" key="8">
    <source>
        <dbReference type="ARBA" id="ARBA00022692"/>
    </source>
</evidence>
<feature type="transmembrane region" description="Helical" evidence="14">
    <location>
        <begin position="416"/>
        <end position="442"/>
    </location>
</feature>
<dbReference type="STRING" id="1314674.A0A0D7B5Y5"/>
<keyword evidence="6 14" id="KW-0328">Glycosyltransferase</keyword>
<dbReference type="Pfam" id="PF04922">
    <property type="entry name" value="DIE2_ALG10"/>
    <property type="match status" value="1"/>
</dbReference>
<dbReference type="OrthoDB" id="4769at2759"/>
<reference evidence="15 16" key="1">
    <citation type="journal article" date="2015" name="Fungal Genet. Biol.">
        <title>Evolution of novel wood decay mechanisms in Agaricales revealed by the genome sequences of Fistulina hepatica and Cylindrobasidium torrendii.</title>
        <authorList>
            <person name="Floudas D."/>
            <person name="Held B.W."/>
            <person name="Riley R."/>
            <person name="Nagy L.G."/>
            <person name="Koehler G."/>
            <person name="Ransdell A.S."/>
            <person name="Younus H."/>
            <person name="Chow J."/>
            <person name="Chiniquy J."/>
            <person name="Lipzen A."/>
            <person name="Tritt A."/>
            <person name="Sun H."/>
            <person name="Haridas S."/>
            <person name="LaButti K."/>
            <person name="Ohm R.A."/>
            <person name="Kues U."/>
            <person name="Blanchette R.A."/>
            <person name="Grigoriev I.V."/>
            <person name="Minto R.E."/>
            <person name="Hibbett D.S."/>
        </authorList>
    </citation>
    <scope>NUCLEOTIDE SEQUENCE [LARGE SCALE GENOMIC DNA]</scope>
    <source>
        <strain evidence="15 16">FP15055 ss-10</strain>
    </source>
</reference>
<comment type="caution">
    <text evidence="14">Lacks conserved residue(s) required for the propagation of feature annotation.</text>
</comment>
<accession>A0A0D7B5Y5</accession>
<dbReference type="AlphaFoldDB" id="A0A0D7B5Y5"/>
<name>A0A0D7B5Y5_9AGAR</name>
<keyword evidence="8 14" id="KW-0812">Transmembrane</keyword>
<dbReference type="PIRSF" id="PIRSF028810">
    <property type="entry name" value="Alpha1_2_glucosyltferase_Alg10"/>
    <property type="match status" value="1"/>
</dbReference>
<evidence type="ECO:0000256" key="4">
    <source>
        <dbReference type="ARBA" id="ARBA00011967"/>
    </source>
</evidence>
<dbReference type="Proteomes" id="UP000054007">
    <property type="component" value="Unassembled WGS sequence"/>
</dbReference>
<comment type="function">
    <text evidence="12">Dol-P-Glc:Glc(2)Man(9)GlcNAc(2)-PP-Dol alpha-1,2-glucosyltransferase that operates in the biosynthetic pathway of dolichol-linked oligosaccharides, the glycan precursors employed in protein asparagine (N)-glycosylation. The assembly of dolichol-linked oligosaccharides begins on the cytosolic side of the endoplasmic reticulum membrane and finishes in its lumen. The sequential addition of sugars to dolichol pyrophosphate produces dolichol-linked oligosaccharides containing fourteen sugars, including two GlcNAcs, nine mannoses and three glucoses. Once assembled, the oligosaccharide is transferred from the lipid to nascent proteins by oligosaccharyltransferases. In the lumen of the endoplasmic reticulum, adds the third and last glucose residue from dolichyl phosphate glucose (Dol-P-Glc) onto the lipid-linked oligosaccharide intermediate Glc(2)Man(9)GlcNAc(2)-PP-Dol to produce Glc(3)Man(9)GlcNAc(2)-PP-Dol.</text>
</comment>
<comment type="catalytic activity">
    <reaction evidence="13">
        <text>an alpha-D-Glc-(1-&gt;3)-alpha-D-Glc-(1-&gt;3)-alpha-D-Man-(1-&gt;2)-alpha-D-Man-(1-&gt;2)-alpha-D-Man-(1-&gt;3)-[alpha-D-Man-(1-&gt;2)-alpha-D-Man-(1-&gt;3)-[alpha-D-Man-(1-&gt;2)-alpha-D-Man-(1-&gt;6)]-alpha-D-Man-(1-&gt;6)]-beta-D-Man-(1-&gt;4)-beta-D-GlcNAc-(1-&gt;4)-alpha-D-GlcNAc-diphospho-di-trans,poly-cis-dolichol + a di-trans,poly-cis-dolichyl beta-D-glucosyl phosphate = a alpha-D-Glc-(1-&gt;2)-alpha-D-Glc-(1-&gt;3)-alpha-D-Glc-(1-&gt;3)-alpha-D-Man-(1-&gt;2)-alpha-D-Man-(1-&gt;2)-alpha-D-Man-(1-&gt;3)-[alpha-D-Man-(1-&gt;2)-alpha-D-Man-(1-&gt;3)-[alpha-D-Man-(1-&gt;2)-alpha-D-Man-(1-&gt;6)]-alpha-D-Man-(1-&gt;6)]-beta-D-Man-(1-&gt;4)-beta-D-GlcNAc-(1-&gt;4)-alpha-D-GlcNAc-diphospho-di-trans,poly-cis-dolichol + a di-trans,poly-cis-dolichyl phosphate + H(+)</text>
        <dbReference type="Rhea" id="RHEA:29543"/>
        <dbReference type="Rhea" id="RHEA-COMP:19498"/>
        <dbReference type="Rhea" id="RHEA-COMP:19502"/>
        <dbReference type="Rhea" id="RHEA-COMP:19512"/>
        <dbReference type="Rhea" id="RHEA-COMP:19522"/>
        <dbReference type="ChEBI" id="CHEBI:15378"/>
        <dbReference type="ChEBI" id="CHEBI:57525"/>
        <dbReference type="ChEBI" id="CHEBI:57683"/>
        <dbReference type="ChEBI" id="CHEBI:132522"/>
        <dbReference type="ChEBI" id="CHEBI:132523"/>
        <dbReference type="EC" id="2.4.1.256"/>
    </reaction>
    <physiologicalReaction direction="left-to-right" evidence="13">
        <dbReference type="Rhea" id="RHEA:29544"/>
    </physiologicalReaction>
</comment>
<keyword evidence="11 14" id="KW-0472">Membrane</keyword>
<evidence type="ECO:0000256" key="2">
    <source>
        <dbReference type="ARBA" id="ARBA00004922"/>
    </source>
</evidence>
<proteinExistence type="inferred from homology"/>
<evidence type="ECO:0000256" key="14">
    <source>
        <dbReference type="PIRNR" id="PIRNR028810"/>
    </source>
</evidence>
<evidence type="ECO:0000313" key="16">
    <source>
        <dbReference type="Proteomes" id="UP000054007"/>
    </source>
</evidence>
<feature type="transmembrane region" description="Helical" evidence="14">
    <location>
        <begin position="229"/>
        <end position="246"/>
    </location>
</feature>
<evidence type="ECO:0000256" key="5">
    <source>
        <dbReference type="ARBA" id="ARBA00018512"/>
    </source>
</evidence>
<dbReference type="EMBL" id="KN880573">
    <property type="protein sequence ID" value="KIY65907.1"/>
    <property type="molecule type" value="Genomic_DNA"/>
</dbReference>
<feature type="transmembrane region" description="Helical" evidence="14">
    <location>
        <begin position="77"/>
        <end position="97"/>
    </location>
</feature>
<dbReference type="InterPro" id="IPR016900">
    <property type="entry name" value="Alg10"/>
</dbReference>